<feature type="compositionally biased region" description="Basic and acidic residues" evidence="8">
    <location>
        <begin position="2478"/>
        <end position="2492"/>
    </location>
</feature>
<dbReference type="Gene3D" id="3.40.50.620">
    <property type="entry name" value="HUPs"/>
    <property type="match status" value="1"/>
</dbReference>
<reference evidence="11" key="1">
    <citation type="submission" date="2023-04" db="EMBL/GenBank/DDBJ databases">
        <title>Aspergillus oryzae var. brunneus NBRC 4377.</title>
        <authorList>
            <person name="Ichikawa N."/>
            <person name="Sato H."/>
            <person name="Tonouchi N."/>
        </authorList>
    </citation>
    <scope>NUCLEOTIDE SEQUENCE</scope>
    <source>
        <strain evidence="11">NBRC 4377</strain>
    </source>
</reference>
<feature type="repeat" description="ANK" evidence="7">
    <location>
        <begin position="1203"/>
        <end position="1235"/>
    </location>
</feature>
<dbReference type="PROSITE" id="PS50088">
    <property type="entry name" value="ANK_REPEAT"/>
    <property type="match status" value="8"/>
</dbReference>
<dbReference type="Proteomes" id="UP001165189">
    <property type="component" value="Unassembled WGS sequence"/>
</dbReference>
<dbReference type="InterPro" id="IPR052391">
    <property type="entry name" value="E3_Ligase-Neurotoxin"/>
</dbReference>
<dbReference type="Pfam" id="PF03950">
    <property type="entry name" value="tRNA-synt_1c_C"/>
    <property type="match status" value="1"/>
</dbReference>
<dbReference type="InterPro" id="IPR011035">
    <property type="entry name" value="Ribosomal_bL25/Gln-tRNA_synth"/>
</dbReference>
<feature type="repeat" description="ANK" evidence="7">
    <location>
        <begin position="1686"/>
        <end position="1718"/>
    </location>
</feature>
<keyword evidence="12" id="KW-1185">Reference proteome</keyword>
<dbReference type="PROSITE" id="PS00178">
    <property type="entry name" value="AA_TRNA_LIGASE_I"/>
    <property type="match status" value="1"/>
</dbReference>
<dbReference type="Gene3D" id="1.10.1160.10">
    <property type="entry name" value="Glutamyl-trna Synthetase, Domain 2"/>
    <property type="match status" value="1"/>
</dbReference>
<dbReference type="Gene3D" id="2.40.240.10">
    <property type="entry name" value="Ribosomal Protein L25, Chain P"/>
    <property type="match status" value="2"/>
</dbReference>
<evidence type="ECO:0000259" key="10">
    <source>
        <dbReference type="PROSITE" id="PS50837"/>
    </source>
</evidence>
<keyword evidence="5" id="KW-0648">Protein biosynthesis</keyword>
<keyword evidence="4" id="KW-0067">ATP-binding</keyword>
<evidence type="ECO:0000256" key="9">
    <source>
        <dbReference type="SAM" id="Phobius"/>
    </source>
</evidence>
<feature type="repeat" description="ANK" evidence="7">
    <location>
        <begin position="1480"/>
        <end position="1512"/>
    </location>
</feature>
<evidence type="ECO:0000256" key="5">
    <source>
        <dbReference type="ARBA" id="ARBA00022917"/>
    </source>
</evidence>
<feature type="repeat" description="ANK" evidence="7">
    <location>
        <begin position="1342"/>
        <end position="1375"/>
    </location>
</feature>
<evidence type="ECO:0000256" key="6">
    <source>
        <dbReference type="ARBA" id="ARBA00023146"/>
    </source>
</evidence>
<feature type="repeat" description="ANK" evidence="7">
    <location>
        <begin position="1092"/>
        <end position="1124"/>
    </location>
</feature>
<feature type="domain" description="NACHT" evidence="10">
    <location>
        <begin position="579"/>
        <end position="720"/>
    </location>
</feature>
<dbReference type="SMART" id="SM00248">
    <property type="entry name" value="ANK"/>
    <property type="match status" value="25"/>
</dbReference>
<evidence type="ECO:0000256" key="1">
    <source>
        <dbReference type="ARBA" id="ARBA00022598"/>
    </source>
</evidence>
<sequence length="3147" mass="348869">MADAVAEGVAKLQLDPETGEMVSKGELKKRMQKRAKKASKAAAKENQPSKPETKAATPPKSAEPTLDPDAMFKQGFLAEVYNLRPSPNVRTRFPPEPNGYLHLGHAKAIAINFGFARYHGGVTMLRFDDTNPDAEEEKYFHAIEDIVRWLGFTPHEVTYSSDNFQRLYDLAEKLIQQGNAYVCHCGEADLKLQRGGEDGKSPRFHCAHASQDVETNLTKFRDMRDGKYEPQTAFLRMRQELLTNGNPQMWDIVAYRIPKNRTPHIQLVEKGHVRGWDDPRLYTLIGIRRRGVPPGAILSFINELGVTTSLSTIQITRFEQSVRRYLETSVPRLMLVLDPVRVVIQDLGDLEGQELVLPFSPKQPEFGSYKLKMTSTVYIDQSDFREVSSKDFFRLSPGQTVGLLQVPHPIKAVSFSKDPATGKVTEIQAVLVKDAPKPKAYIQWVPEGSRKVTVRIHNPLFKSENPMAAEGGFLNDINPDSETVYSEALVNSGFDEVRRRAPWPQAEGEKTQSGPEGVRFQAMRVAYFDIGQIKSWLSPTEFETEGSEYQKHLNAHASGTGDWLFQTEQYQAWHDANINTLWLQGIPGSGKSVMAAKLIRTLKEEGIPVTYFFARQIIKANSEPRQLVQDCLYQLLDHSVLLQARLKTLLAQHQDVDNIPFHELWDLFLFGLDTVPKVYVLFDALDELAIENDGFLQLLQKLGQQNPESAKLIITSRPEAHLQTALRGSFRNRIRLTGAMVDQDIATYIAHRVANQRDNLAVSENRSTIQDRLSQKAQGLFLYVRLMLDQILLQSELPVEKHLQHLPSSLEEMYVSILREHSSRSGASQHFQYWLLSWVTHACRPLRVTELAALVNSCSDRSGLSSSQDAKIMIRTSCGPLLEILDNETVQVIHHTFTEFLLDSNRSTATTPIETSDSFPVITPTSTHRSLTLLCVDYLLSGCFRSWSLSSRPTKPADHEADRKRLMVHFPFLQYASQNLLYHAAKCDSNDLEFILQLDSLFQKDRHSFESWKDFLFAKENQTVPDRLHPLHLAAQAGLPAYTQHLLKEHRDPDLADSCNRTAATYACIYGHSETLAVLLGYKASVTINDIDGLAPIHHAARGNHVKVVQLLLEAGADPMSPKSCEDQGHWWWIPSTIGKTPVQYACELGHTACVLELLQNLDLPPKSTVLPHWASATGQWKTLEALLRHPVILKNLNKRDGYGNTALFLAARRASSEAVRILLHYGADVDGRSVKLDSSEAPSDLDIAMNGRGQTPIHAWTAAGYRIWSRGDVCSMEEWKRTGILLIEAGCDLEAKNDAGQTALFAWTKQHMCTPRGSDRTERFVEILLEHGANPCATDNKGDTPLHNLTRDNMNSRVIKMFVKGGADINYGRQGDLVTPLISAAICRGGDVTPFIENGADPNLQDSDGNTALHHICTSWSLRYSDVQKWLEFADPTVKNKAGETCIYKLAFGSDGYERVNAISLFTEKGLDLESRDRRGRTALLAACANAEPHFIIGLLENGANAKAIDFQHKSYLNTTLRVMKLLIEKGVDINGIDLDGNTPFHDAAVSSGDFLPVRTRLEVILGLGGLANTTDHRGQTVLHKVASLPNPSTCDQIDFLLQPSLGLDVNARDNKGLAPIHCASSNSGIITWRLIQAGADMQALSHDGRTPLHFAAAAAQSNVVGLLCKLYKESSLSLNQRDEHGCTPLHYAANSGNSECVYHLLQVGANLNITDCHGRTPLHMAAEHKVDVAALRKQRKHSGEEWWTRIIDGSNTLGPFIHPLLQSRRGDAYWNLSFVIERESEAYMMQDIVQLLLSAGADFNMRDSSGQTACDVALHLGHEEVWNVLSCRREQRENRALMGQLCSLKSMHAEEIVQTLSLERSDAYSLLQAAISLRNQTILDALLGAGVDLMTKGPDGLTSVHYVVHWGLLTTMKTMAPYVKDINAFSPPLLHTAATRELSNLQMIDLLVELGIDVNASYQDPFDEVANASTDRPGPPAPEYTATHILAAGGQWWNIAALETLCNAGADLEITDSKGNTVLQCALAGESQGPGRHGFWRDETFEVVLRHGANINKLSPSNESTPLLVALKTKRGCKLVQRLLDHGADINLGPVPALFVAIESRDCEAMAMILDAGADVNAVYYPKRRYGATPEVETPLLAAAMEPREVGEAIMALLLQRGADPLLELEDSNSTVFHQIAHYHGRIGPILRSMPDVLDVTNRSGLTPLLSVCSSVDGYYTGEESTSIELIHAGANINVTDKDGSTPLHLACRSGKCATVALLLEKGASCSATNNTGLLPLYYALSYANCDNERFEMTRALLDAGANPLITGPNGETALHILAPLLVYISSSYDHRSKEEIYRQAVFEDLYNRFVESGCDVNARDAHGNTPLFPFVRTVQKRDEYGMGSPPAEDDVRQMFQAHDIFVVNDNGDTLLHAIAAREDTPESESEPDGVWLFEELMARGLDAKKENKQGLTALDVAAARGMQGIMRLFEKEGNMPPDRQNETSRSDSPISSVHSHEHISQSQDHILYADGLRLTFHPPVPPTQKPSPEIREKRNQRRNSRRSIWTPNSDWYVWEVLAVILSAATLIAIIVILAKFDQQPQPTWKHVSLNSVISWLSTISKGCVLYAISEALGQLKWVWFAQETRPMPNLRTFDSAIVWVDPSLKANVYNSLFNNDQSKPWATPKYICNTSNCTWGPTAAIEVRARCSNVTDLLNTTCTTVTNNPSGYDGTTNCTAALPLANTTAWFLSGMDVLQPLSIATVHASTALIYKNATLPPIQMVSPTNLSMNTMFTENTTKWHATECSIQPIIHSFNATVTNNIYNETTIATWETSWATWDQDLNISDSELQKIPAGMYFNPPWGLEQGITPNTSFMFSDLAASSLDTFFQDLFTGVWFMRSMYSSSFIPSSLNMYAAPDFIQVMAIGNITGCDVGSMDKLQCAMENVAAAVTKSFRDSVFIADSDPVSASMAVGRAMASVNYVEVRWQWIVLPGLVWVLGAVTLVGSMWKSRGVRAPKWRNDPVPLLFLFRGRGEDAVGVAEREVEEKAEGLRVRLYEIHAVDMLPAGHQAYNLLKSDLTVSDEVKLQCPTPSTLPSEQSNGANVSPNITSPRAAVSISSPRFCKGRGVLYIVNIVLHFPSALQLTRLLGGRILRSKGTNKR</sequence>
<dbReference type="SUPFAM" id="SSF52540">
    <property type="entry name" value="P-loop containing nucleoside triphosphate hydrolases"/>
    <property type="match status" value="1"/>
</dbReference>
<name>A0ABQ6KJ37_ASPOZ</name>
<dbReference type="PANTHER" id="PTHR24133">
    <property type="entry name" value="ANKYRIN DOMAIN-CONTAINING"/>
    <property type="match status" value="1"/>
</dbReference>
<dbReference type="InterPro" id="IPR001412">
    <property type="entry name" value="aa-tRNA-synth_I_CS"/>
</dbReference>
<dbReference type="Gene3D" id="1.25.40.20">
    <property type="entry name" value="Ankyrin repeat-containing domain"/>
    <property type="match status" value="9"/>
</dbReference>
<feature type="repeat" description="ANK" evidence="7">
    <location>
        <begin position="2064"/>
        <end position="2097"/>
    </location>
</feature>
<feature type="transmembrane region" description="Helical" evidence="9">
    <location>
        <begin position="2558"/>
        <end position="2581"/>
    </location>
</feature>
<dbReference type="PANTHER" id="PTHR24133:SF40">
    <property type="entry name" value="ANKYRIN REPEAT DOMAIN 44"/>
    <property type="match status" value="1"/>
</dbReference>
<dbReference type="InterPro" id="IPR020056">
    <property type="entry name" value="Rbsml_bL25/Gln-tRNA_synth_N"/>
</dbReference>
<dbReference type="Pfam" id="PF11374">
    <property type="entry name" value="DUF3176"/>
    <property type="match status" value="1"/>
</dbReference>
<dbReference type="InterPro" id="IPR056884">
    <property type="entry name" value="NPHP3-like_N"/>
</dbReference>
<dbReference type="PRINTS" id="PR01415">
    <property type="entry name" value="ANKYRIN"/>
</dbReference>
<dbReference type="Pfam" id="PF00023">
    <property type="entry name" value="Ank"/>
    <property type="match status" value="1"/>
</dbReference>
<feature type="transmembrane region" description="Helical" evidence="9">
    <location>
        <begin position="2972"/>
        <end position="2994"/>
    </location>
</feature>
<dbReference type="InterPro" id="IPR020061">
    <property type="entry name" value="Glu_tRNA_lig_a-bdl"/>
</dbReference>
<dbReference type="SUPFAM" id="SSF52374">
    <property type="entry name" value="Nucleotidylyl transferase"/>
    <property type="match status" value="1"/>
</dbReference>
<evidence type="ECO:0000313" key="11">
    <source>
        <dbReference type="EMBL" id="GMG43161.1"/>
    </source>
</evidence>
<dbReference type="PROSITE" id="PS50837">
    <property type="entry name" value="NACHT"/>
    <property type="match status" value="1"/>
</dbReference>
<dbReference type="InterPro" id="IPR020058">
    <property type="entry name" value="Glu/Gln-tRNA-synth_Ib_cat-dom"/>
</dbReference>
<proteinExistence type="predicted"/>
<dbReference type="InterPro" id="IPR002110">
    <property type="entry name" value="Ankyrin_rpt"/>
</dbReference>
<evidence type="ECO:0000256" key="3">
    <source>
        <dbReference type="ARBA" id="ARBA00022741"/>
    </source>
</evidence>
<dbReference type="InterPro" id="IPR036770">
    <property type="entry name" value="Ankyrin_rpt-contain_sf"/>
</dbReference>
<evidence type="ECO:0000256" key="4">
    <source>
        <dbReference type="ARBA" id="ARBA00022840"/>
    </source>
</evidence>
<evidence type="ECO:0000313" key="12">
    <source>
        <dbReference type="Proteomes" id="UP001165189"/>
    </source>
</evidence>
<feature type="repeat" description="ANK" evidence="7">
    <location>
        <begin position="1649"/>
        <end position="1685"/>
    </location>
</feature>
<dbReference type="Pfam" id="PF24883">
    <property type="entry name" value="NPHP3_N"/>
    <property type="match status" value="1"/>
</dbReference>
<gene>
    <name evidence="11" type="ORF">Aory05_000224100</name>
</gene>
<dbReference type="InterPro" id="IPR014729">
    <property type="entry name" value="Rossmann-like_a/b/a_fold"/>
</dbReference>
<dbReference type="PRINTS" id="PR00987">
    <property type="entry name" value="TRNASYNTHGLU"/>
</dbReference>
<evidence type="ECO:0000256" key="7">
    <source>
        <dbReference type="PROSITE-ProRule" id="PRU00023"/>
    </source>
</evidence>
<dbReference type="Pfam" id="PF12796">
    <property type="entry name" value="Ank_2"/>
    <property type="match status" value="3"/>
</dbReference>
<keyword evidence="7" id="KW-0040">ANK repeat</keyword>
<keyword evidence="9" id="KW-0472">Membrane</keyword>
<dbReference type="InterPro" id="IPR054471">
    <property type="entry name" value="GPIID_WHD"/>
</dbReference>
<protein>
    <submittedName>
        <fullName evidence="11">Unnamed protein product</fullName>
    </submittedName>
</protein>
<dbReference type="SUPFAM" id="SSF50715">
    <property type="entry name" value="Ribosomal protein L25-like"/>
    <property type="match status" value="1"/>
</dbReference>
<keyword evidence="9" id="KW-0812">Transmembrane</keyword>
<dbReference type="Pfam" id="PF22939">
    <property type="entry name" value="WHD_GPIID"/>
    <property type="match status" value="1"/>
</dbReference>
<feature type="region of interest" description="Disordered" evidence="8">
    <location>
        <begin position="1"/>
        <end position="68"/>
    </location>
</feature>
<keyword evidence="2" id="KW-0677">Repeat</keyword>
<feature type="region of interest" description="Disordered" evidence="8">
    <location>
        <begin position="2478"/>
        <end position="2506"/>
    </location>
</feature>
<feature type="compositionally biased region" description="Basic residues" evidence="8">
    <location>
        <begin position="30"/>
        <end position="39"/>
    </location>
</feature>
<evidence type="ECO:0000256" key="2">
    <source>
        <dbReference type="ARBA" id="ARBA00022737"/>
    </source>
</evidence>
<keyword evidence="1" id="KW-0436">Ligase</keyword>
<dbReference type="InterPro" id="IPR007111">
    <property type="entry name" value="NACHT_NTPase"/>
</dbReference>
<dbReference type="EMBL" id="BSYB01000006">
    <property type="protein sequence ID" value="GMG43161.1"/>
    <property type="molecule type" value="Genomic_DNA"/>
</dbReference>
<dbReference type="InterPro" id="IPR021514">
    <property type="entry name" value="DUF3176"/>
</dbReference>
<keyword evidence="6" id="KW-0030">Aminoacyl-tRNA synthetase</keyword>
<dbReference type="InterPro" id="IPR027417">
    <property type="entry name" value="P-loop_NTPase"/>
</dbReference>
<dbReference type="Gene3D" id="3.40.50.300">
    <property type="entry name" value="P-loop containing nucleotide triphosphate hydrolases"/>
    <property type="match status" value="1"/>
</dbReference>
<dbReference type="Pfam" id="PF00749">
    <property type="entry name" value="tRNA-synt_1c"/>
    <property type="match status" value="1"/>
</dbReference>
<organism evidence="11 12">
    <name type="scientific">Aspergillus oryzae var. brunneus</name>
    <dbReference type="NCBI Taxonomy" id="332754"/>
    <lineage>
        <taxon>Eukaryota</taxon>
        <taxon>Fungi</taxon>
        <taxon>Dikarya</taxon>
        <taxon>Ascomycota</taxon>
        <taxon>Pezizomycotina</taxon>
        <taxon>Eurotiomycetes</taxon>
        <taxon>Eurotiomycetidae</taxon>
        <taxon>Eurotiales</taxon>
        <taxon>Aspergillaceae</taxon>
        <taxon>Aspergillus</taxon>
        <taxon>Aspergillus subgen. Circumdati</taxon>
    </lineage>
</organism>
<feature type="region of interest" description="Disordered" evidence="8">
    <location>
        <begin position="2525"/>
        <end position="2548"/>
    </location>
</feature>
<feature type="transmembrane region" description="Helical" evidence="9">
    <location>
        <begin position="2593"/>
        <end position="2615"/>
    </location>
</feature>
<dbReference type="InterPro" id="IPR000924">
    <property type="entry name" value="Glu/Gln-tRNA-synth"/>
</dbReference>
<accession>A0ABQ6KJ37</accession>
<dbReference type="InterPro" id="IPR020059">
    <property type="entry name" value="Glu/Gln-tRNA-synth_Ib_codon-bd"/>
</dbReference>
<keyword evidence="9" id="KW-1133">Transmembrane helix</keyword>
<comment type="caution">
    <text evidence="11">The sequence shown here is derived from an EMBL/GenBank/DDBJ whole genome shotgun (WGS) entry which is preliminary data.</text>
</comment>
<feature type="repeat" description="ANK" evidence="7">
    <location>
        <begin position="2245"/>
        <end position="2277"/>
    </location>
</feature>
<dbReference type="SUPFAM" id="SSF48403">
    <property type="entry name" value="Ankyrin repeat"/>
    <property type="match status" value="6"/>
</dbReference>
<dbReference type="PROSITE" id="PS50297">
    <property type="entry name" value="ANK_REP_REGION"/>
    <property type="match status" value="7"/>
</dbReference>
<keyword evidence="3" id="KW-0547">Nucleotide-binding</keyword>
<evidence type="ECO:0000256" key="8">
    <source>
        <dbReference type="SAM" id="MobiDB-lite"/>
    </source>
</evidence>